<protein>
    <recommendedName>
        <fullName evidence="3">Phage protein</fullName>
    </recommendedName>
</protein>
<dbReference type="EMBL" id="SHRX01000006">
    <property type="protein sequence ID" value="TCF00575.1"/>
    <property type="molecule type" value="Genomic_DNA"/>
</dbReference>
<accession>A0A4R0U4R7</accession>
<sequence length="126" mass="13552">MSGYVETEREALIETLTDMLGGLACIVTIDAQDARPLPGKIAVLIDPPEITFEGWQYITPTWTVNLIAGTMATQAAAMDLLIDAVERLQAQRLNMKDAKPSTFSLAGVGNLAAYTITLNPLELTEG</sequence>
<proteinExistence type="predicted"/>
<evidence type="ECO:0008006" key="3">
    <source>
        <dbReference type="Google" id="ProtNLM"/>
    </source>
</evidence>
<dbReference type="AlphaFoldDB" id="A0A4R0U4R7"/>
<evidence type="ECO:0000313" key="1">
    <source>
        <dbReference type="EMBL" id="TCF00575.1"/>
    </source>
</evidence>
<gene>
    <name evidence="1" type="ORF">MCC10076_0213</name>
</gene>
<dbReference type="RefSeq" id="WP_117656530.1">
    <property type="nucleotide sequence ID" value="NZ_SHRX01000006.1"/>
</dbReference>
<name>A0A4R0U4R7_BIFLL</name>
<comment type="caution">
    <text evidence="1">The sequence shown here is derived from an EMBL/GenBank/DDBJ whole genome shotgun (WGS) entry which is preliminary data.</text>
</comment>
<evidence type="ECO:0000313" key="2">
    <source>
        <dbReference type="Proteomes" id="UP000292751"/>
    </source>
</evidence>
<organism evidence="1 2">
    <name type="scientific">Bifidobacterium longum subsp. longum</name>
    <dbReference type="NCBI Taxonomy" id="1679"/>
    <lineage>
        <taxon>Bacteria</taxon>
        <taxon>Bacillati</taxon>
        <taxon>Actinomycetota</taxon>
        <taxon>Actinomycetes</taxon>
        <taxon>Bifidobacteriales</taxon>
        <taxon>Bifidobacteriaceae</taxon>
        <taxon>Bifidobacterium</taxon>
    </lineage>
</organism>
<dbReference type="Proteomes" id="UP000292751">
    <property type="component" value="Unassembled WGS sequence"/>
</dbReference>
<reference evidence="1 2" key="1">
    <citation type="journal article" date="2018" name="Sci. Rep.">
        <title>Genomic diversity and distribution of Bifidobacterium longum subsp. longum across the human lifespan.</title>
        <authorList>
            <person name="Odamaki T."/>
            <person name="Bottacini F."/>
            <person name="Kato K."/>
            <person name="Mitsuyama E."/>
            <person name="Yoshida K."/>
            <person name="Horigome A."/>
            <person name="Xiao J.Z."/>
            <person name="van Sinderen D."/>
        </authorList>
    </citation>
    <scope>NUCLEOTIDE SEQUENCE [LARGE SCALE GENOMIC DNA]</scope>
    <source>
        <strain evidence="1 2">MCC10076</strain>
    </source>
</reference>